<gene>
    <name evidence="2" type="ORF">KXJ70_18215</name>
</gene>
<dbReference type="PANTHER" id="PTHR21366">
    <property type="entry name" value="GLYOXALASE FAMILY PROTEIN"/>
    <property type="match status" value="1"/>
</dbReference>
<reference evidence="2" key="1">
    <citation type="submission" date="2021-07" db="EMBL/GenBank/DDBJ databases">
        <title>Zhongshania sp. CAU 1632 isolated from seawater.</title>
        <authorList>
            <person name="Kim W."/>
        </authorList>
    </citation>
    <scope>NUCLEOTIDE SEQUENCE</scope>
    <source>
        <strain evidence="2">CAU 1632</strain>
    </source>
</reference>
<organism evidence="2 3">
    <name type="scientific">Zhongshania aquimaris</name>
    <dbReference type="NCBI Taxonomy" id="2857107"/>
    <lineage>
        <taxon>Bacteria</taxon>
        <taxon>Pseudomonadati</taxon>
        <taxon>Pseudomonadota</taxon>
        <taxon>Gammaproteobacteria</taxon>
        <taxon>Cellvibrionales</taxon>
        <taxon>Spongiibacteraceae</taxon>
        <taxon>Zhongshania</taxon>
    </lineage>
</organism>
<keyword evidence="3" id="KW-1185">Reference proteome</keyword>
<protein>
    <submittedName>
        <fullName evidence="2">VOC family protein</fullName>
    </submittedName>
</protein>
<dbReference type="Pfam" id="PF00903">
    <property type="entry name" value="Glyoxalase"/>
    <property type="match status" value="1"/>
</dbReference>
<feature type="domain" description="VOC" evidence="1">
    <location>
        <begin position="4"/>
        <end position="142"/>
    </location>
</feature>
<comment type="caution">
    <text evidence="2">The sequence shown here is derived from an EMBL/GenBank/DDBJ whole genome shotgun (WGS) entry which is preliminary data.</text>
</comment>
<evidence type="ECO:0000313" key="2">
    <source>
        <dbReference type="EMBL" id="MBW2942740.1"/>
    </source>
</evidence>
<dbReference type="PANTHER" id="PTHR21366:SF14">
    <property type="entry name" value="GLYOXALASE DOMAIN-CONTAINING PROTEIN 5"/>
    <property type="match status" value="1"/>
</dbReference>
<name>A0ABS6VWN5_9GAMM</name>
<dbReference type="InterPro" id="IPR037523">
    <property type="entry name" value="VOC_core"/>
</dbReference>
<proteinExistence type="predicted"/>
<evidence type="ECO:0000259" key="1">
    <source>
        <dbReference type="PROSITE" id="PS51819"/>
    </source>
</evidence>
<dbReference type="InterPro" id="IPR004360">
    <property type="entry name" value="Glyas_Fos-R_dOase_dom"/>
</dbReference>
<dbReference type="Proteomes" id="UP001166291">
    <property type="component" value="Unassembled WGS sequence"/>
</dbReference>
<dbReference type="InterPro" id="IPR050383">
    <property type="entry name" value="GlyoxalaseI/FosfomycinResist"/>
</dbReference>
<sequence length="160" mass="18074">MIRGIHHVAIHVHDMARMIRFYKEAFGFEVVGEPFAWENDDFIDRIVSVKGSASKGAMLRAGSCYIEMFQYSAPKPNNTEGLDPFDKGYTHFCVDVVGIEEEIPRLRSVGMTFPEDAPIDVGHVKTLYGRDPEGNLIEIQETIDTQCDFPLDRLPPIAKK</sequence>
<dbReference type="EMBL" id="JAHWDQ010000007">
    <property type="protein sequence ID" value="MBW2942740.1"/>
    <property type="molecule type" value="Genomic_DNA"/>
</dbReference>
<evidence type="ECO:0000313" key="3">
    <source>
        <dbReference type="Proteomes" id="UP001166291"/>
    </source>
</evidence>
<dbReference type="RefSeq" id="WP_219044985.1">
    <property type="nucleotide sequence ID" value="NZ_JAHWDQ010000007.1"/>
</dbReference>
<dbReference type="PROSITE" id="PS51819">
    <property type="entry name" value="VOC"/>
    <property type="match status" value="1"/>
</dbReference>
<accession>A0ABS6VWN5</accession>